<dbReference type="AlphaFoldDB" id="A0A2H4SGW2"/>
<dbReference type="VEuPathDB" id="FungiDB:A9K55_007820"/>
<gene>
    <name evidence="2" type="ORF">A9K55_007820</name>
</gene>
<dbReference type="OrthoDB" id="10533307at2759"/>
<organism evidence="2 3">
    <name type="scientific">Cordyceps militaris</name>
    <name type="common">Caterpillar fungus</name>
    <name type="synonym">Clavaria militaris</name>
    <dbReference type="NCBI Taxonomy" id="73501"/>
    <lineage>
        <taxon>Eukaryota</taxon>
        <taxon>Fungi</taxon>
        <taxon>Dikarya</taxon>
        <taxon>Ascomycota</taxon>
        <taxon>Pezizomycotina</taxon>
        <taxon>Sordariomycetes</taxon>
        <taxon>Hypocreomycetidae</taxon>
        <taxon>Hypocreales</taxon>
        <taxon>Cordycipitaceae</taxon>
        <taxon>Cordyceps</taxon>
    </lineage>
</organism>
<protein>
    <submittedName>
        <fullName evidence="2">Uncharacterized protein</fullName>
    </submittedName>
</protein>
<name>A0A2H4SGW2_CORMI</name>
<evidence type="ECO:0000313" key="3">
    <source>
        <dbReference type="Proteomes" id="UP000323067"/>
    </source>
</evidence>
<feature type="signal peptide" evidence="1">
    <location>
        <begin position="1"/>
        <end position="19"/>
    </location>
</feature>
<dbReference type="EMBL" id="CP023324">
    <property type="protein sequence ID" value="ATY62341.1"/>
    <property type="molecule type" value="Genomic_DNA"/>
</dbReference>
<feature type="chain" id="PRO_5014130148" evidence="1">
    <location>
        <begin position="20"/>
        <end position="147"/>
    </location>
</feature>
<dbReference type="Proteomes" id="UP000323067">
    <property type="component" value="Chromosome vii"/>
</dbReference>
<reference evidence="2 3" key="1">
    <citation type="journal article" date="2017" name="BMC Genomics">
        <title>Chromosome level assembly and secondary metabolite potential of the parasitic fungus Cordyceps militaris.</title>
        <authorList>
            <person name="Kramer G.J."/>
            <person name="Nodwell J.R."/>
        </authorList>
    </citation>
    <scope>NUCLEOTIDE SEQUENCE [LARGE SCALE GENOMIC DNA]</scope>
    <source>
        <strain evidence="2 3">ATCC 34164</strain>
    </source>
</reference>
<keyword evidence="1" id="KW-0732">Signal</keyword>
<proteinExistence type="predicted"/>
<accession>A0A2H4SGW2</accession>
<dbReference type="VEuPathDB" id="FungiDB:CCM_07116"/>
<sequence length="147" mass="15522">MKFPLVLAALFAGSLATVAQPGVGPPALGTCRVADVAIAAALAVLRRLLPVYPQLEPAIKAGVARFKNEIRCGPAPDEPEAPADDQMDCHGIVDTGIDRAAKVLRDNFGRIAPDNFDEGVTKGIKDFKKRLGCKPVVVDPEPAGHKF</sequence>
<evidence type="ECO:0000313" key="2">
    <source>
        <dbReference type="EMBL" id="ATY62341.1"/>
    </source>
</evidence>
<evidence type="ECO:0000256" key="1">
    <source>
        <dbReference type="SAM" id="SignalP"/>
    </source>
</evidence>